<reference evidence="3" key="1">
    <citation type="submission" date="2021-01" db="EMBL/GenBank/DDBJ databases">
        <title>Whole genome shotgun sequence of Sphaerimonospora thailandensis NBRC 107569.</title>
        <authorList>
            <person name="Komaki H."/>
            <person name="Tamura T."/>
        </authorList>
    </citation>
    <scope>NUCLEOTIDE SEQUENCE</scope>
    <source>
        <strain evidence="3">NBRC 107569</strain>
    </source>
</reference>
<keyword evidence="2" id="KW-0812">Transmembrane</keyword>
<accession>A0A8J3VZX9</accession>
<dbReference type="Proteomes" id="UP000610966">
    <property type="component" value="Unassembled WGS sequence"/>
</dbReference>
<feature type="compositionally biased region" description="Low complexity" evidence="1">
    <location>
        <begin position="32"/>
        <end position="42"/>
    </location>
</feature>
<dbReference type="Pfam" id="PF11832">
    <property type="entry name" value="DUF3352"/>
    <property type="match status" value="1"/>
</dbReference>
<evidence type="ECO:0000313" key="4">
    <source>
        <dbReference type="Proteomes" id="UP000610966"/>
    </source>
</evidence>
<comment type="caution">
    <text evidence="3">The sequence shown here is derived from an EMBL/GenBank/DDBJ whole genome shotgun (WGS) entry which is preliminary data.</text>
</comment>
<keyword evidence="2" id="KW-0472">Membrane</keyword>
<evidence type="ECO:0000256" key="1">
    <source>
        <dbReference type="SAM" id="MobiDB-lite"/>
    </source>
</evidence>
<keyword evidence="4" id="KW-1185">Reference proteome</keyword>
<protein>
    <recommendedName>
        <fullName evidence="5">DUF3352 domain-containing protein</fullName>
    </recommendedName>
</protein>
<keyword evidence="2" id="KW-1133">Transmembrane helix</keyword>
<organism evidence="3 4">
    <name type="scientific">Sphaerimonospora thailandensis</name>
    <dbReference type="NCBI Taxonomy" id="795644"/>
    <lineage>
        <taxon>Bacteria</taxon>
        <taxon>Bacillati</taxon>
        <taxon>Actinomycetota</taxon>
        <taxon>Actinomycetes</taxon>
        <taxon>Streptosporangiales</taxon>
        <taxon>Streptosporangiaceae</taxon>
        <taxon>Sphaerimonospora</taxon>
    </lineage>
</organism>
<gene>
    <name evidence="3" type="ORF">Mth01_28330</name>
</gene>
<proteinExistence type="predicted"/>
<dbReference type="InterPro" id="IPR021787">
    <property type="entry name" value="DUF3352"/>
</dbReference>
<feature type="transmembrane region" description="Helical" evidence="2">
    <location>
        <begin position="71"/>
        <end position="93"/>
    </location>
</feature>
<evidence type="ECO:0000256" key="2">
    <source>
        <dbReference type="SAM" id="Phobius"/>
    </source>
</evidence>
<evidence type="ECO:0000313" key="3">
    <source>
        <dbReference type="EMBL" id="GIH70580.1"/>
    </source>
</evidence>
<sequence>MSGNMPPGTPFPGDQDPDRTVAYRTPRPPQQGLPQQGPPQQGSAHTAGWPISEEFGPAAPSPPTRKGMRGWIVALVAAIVVGVVGGGGVWAAAKLSGGGTQPHEVLPGNAIAYVRIDLDPAANQKIAMFDIARKFSATKETFSGDDPRKAAFEALRGNDPKLSHVDYAKDIEPWLGDRIGFAVLPPAQKGADPGPVLAVQVKDEEAARAGLTRMSSGAAEREPMGIAFRDGYAIVAPDQSAADRYAATPPLSEDSRFTGDMDALGEQGVLSFWGDLAQIAQLSTPREATPAALELLKDARFAGALRFGDDYAELTGTARGTDVKTGQTEAVKLGDLPSSTAAALGVTGLGTILQDKWADIEKALGSQSRAPEQYGLTMPDDLVTLLGKSFTLALDGEDLNLATPLGGTGPKVGTILETDPAKAESVLAKLEAAGADAGQAAPGKAHGDGKLIFATSQDYADKLATAGTLRDSESFQKAVPGADDAGFALYADLDKLETLYINDLEGEAKANVAVLRAVGLSGTITEGAAGFTLRVVFN</sequence>
<dbReference type="AlphaFoldDB" id="A0A8J3VZX9"/>
<feature type="region of interest" description="Disordered" evidence="1">
    <location>
        <begin position="1"/>
        <end position="63"/>
    </location>
</feature>
<name>A0A8J3VZX9_9ACTN</name>
<evidence type="ECO:0008006" key="5">
    <source>
        <dbReference type="Google" id="ProtNLM"/>
    </source>
</evidence>
<dbReference type="EMBL" id="BOOG01000023">
    <property type="protein sequence ID" value="GIH70580.1"/>
    <property type="molecule type" value="Genomic_DNA"/>
</dbReference>